<protein>
    <submittedName>
        <fullName evidence="1">Uncharacterized protein</fullName>
    </submittedName>
</protein>
<reference evidence="1" key="2">
    <citation type="journal article" date="2020" name="Nat. Commun.">
        <title>Large-scale genome sequencing of mycorrhizal fungi provides insights into the early evolution of symbiotic traits.</title>
        <authorList>
            <person name="Miyauchi S."/>
            <person name="Kiss E."/>
            <person name="Kuo A."/>
            <person name="Drula E."/>
            <person name="Kohler A."/>
            <person name="Sanchez-Garcia M."/>
            <person name="Morin E."/>
            <person name="Andreopoulos B."/>
            <person name="Barry K.W."/>
            <person name="Bonito G."/>
            <person name="Buee M."/>
            <person name="Carver A."/>
            <person name="Chen C."/>
            <person name="Cichocki N."/>
            <person name="Clum A."/>
            <person name="Culley D."/>
            <person name="Crous P.W."/>
            <person name="Fauchery L."/>
            <person name="Girlanda M."/>
            <person name="Hayes R.D."/>
            <person name="Keri Z."/>
            <person name="LaButti K."/>
            <person name="Lipzen A."/>
            <person name="Lombard V."/>
            <person name="Magnuson J."/>
            <person name="Maillard F."/>
            <person name="Murat C."/>
            <person name="Nolan M."/>
            <person name="Ohm R.A."/>
            <person name="Pangilinan J."/>
            <person name="Pereira M.F."/>
            <person name="Perotto S."/>
            <person name="Peter M."/>
            <person name="Pfister S."/>
            <person name="Riley R."/>
            <person name="Sitrit Y."/>
            <person name="Stielow J.B."/>
            <person name="Szollosi G."/>
            <person name="Zifcakova L."/>
            <person name="Stursova M."/>
            <person name="Spatafora J.W."/>
            <person name="Tedersoo L."/>
            <person name="Vaario L.M."/>
            <person name="Yamada A."/>
            <person name="Yan M."/>
            <person name="Wang P."/>
            <person name="Xu J."/>
            <person name="Bruns T."/>
            <person name="Baldrian P."/>
            <person name="Vilgalys R."/>
            <person name="Dunand C."/>
            <person name="Henrissat B."/>
            <person name="Grigoriev I.V."/>
            <person name="Hibbett D."/>
            <person name="Nagy L.G."/>
            <person name="Martin F.M."/>
        </authorList>
    </citation>
    <scope>NUCLEOTIDE SEQUENCE</scope>
    <source>
        <strain evidence="1">BED1</strain>
    </source>
</reference>
<keyword evidence="2" id="KW-1185">Reference proteome</keyword>
<evidence type="ECO:0000313" key="2">
    <source>
        <dbReference type="Proteomes" id="UP001194468"/>
    </source>
</evidence>
<reference evidence="1" key="1">
    <citation type="submission" date="2019-10" db="EMBL/GenBank/DDBJ databases">
        <authorList>
            <consortium name="DOE Joint Genome Institute"/>
            <person name="Kuo A."/>
            <person name="Miyauchi S."/>
            <person name="Kiss E."/>
            <person name="Drula E."/>
            <person name="Kohler A."/>
            <person name="Sanchez-Garcia M."/>
            <person name="Andreopoulos B."/>
            <person name="Barry K.W."/>
            <person name="Bonito G."/>
            <person name="Buee M."/>
            <person name="Carver A."/>
            <person name="Chen C."/>
            <person name="Cichocki N."/>
            <person name="Clum A."/>
            <person name="Culley D."/>
            <person name="Crous P.W."/>
            <person name="Fauchery L."/>
            <person name="Girlanda M."/>
            <person name="Hayes R."/>
            <person name="Keri Z."/>
            <person name="LaButti K."/>
            <person name="Lipzen A."/>
            <person name="Lombard V."/>
            <person name="Magnuson J."/>
            <person name="Maillard F."/>
            <person name="Morin E."/>
            <person name="Murat C."/>
            <person name="Nolan M."/>
            <person name="Ohm R."/>
            <person name="Pangilinan J."/>
            <person name="Pereira M."/>
            <person name="Perotto S."/>
            <person name="Peter M."/>
            <person name="Riley R."/>
            <person name="Sitrit Y."/>
            <person name="Stielow B."/>
            <person name="Szollosi G."/>
            <person name="Zifcakova L."/>
            <person name="Stursova M."/>
            <person name="Spatafora J.W."/>
            <person name="Tedersoo L."/>
            <person name="Vaario L.-M."/>
            <person name="Yamada A."/>
            <person name="Yan M."/>
            <person name="Wang P."/>
            <person name="Xu J."/>
            <person name="Bruns T."/>
            <person name="Baldrian P."/>
            <person name="Vilgalys R."/>
            <person name="Henrissat B."/>
            <person name="Grigoriev I.V."/>
            <person name="Hibbett D."/>
            <person name="Nagy L.G."/>
            <person name="Martin F.M."/>
        </authorList>
    </citation>
    <scope>NUCLEOTIDE SEQUENCE</scope>
    <source>
        <strain evidence="1">BED1</strain>
    </source>
</reference>
<evidence type="ECO:0000313" key="1">
    <source>
        <dbReference type="EMBL" id="KAF8432117.1"/>
    </source>
</evidence>
<proteinExistence type="predicted"/>
<organism evidence="1 2">
    <name type="scientific">Boletus edulis BED1</name>
    <dbReference type="NCBI Taxonomy" id="1328754"/>
    <lineage>
        <taxon>Eukaryota</taxon>
        <taxon>Fungi</taxon>
        <taxon>Dikarya</taxon>
        <taxon>Basidiomycota</taxon>
        <taxon>Agaricomycotina</taxon>
        <taxon>Agaricomycetes</taxon>
        <taxon>Agaricomycetidae</taxon>
        <taxon>Boletales</taxon>
        <taxon>Boletineae</taxon>
        <taxon>Boletaceae</taxon>
        <taxon>Boletoideae</taxon>
        <taxon>Boletus</taxon>
    </lineage>
</organism>
<accession>A0AAD4G9A6</accession>
<name>A0AAD4G9A6_BOLED</name>
<dbReference type="EMBL" id="WHUW01000043">
    <property type="protein sequence ID" value="KAF8432117.1"/>
    <property type="molecule type" value="Genomic_DNA"/>
</dbReference>
<dbReference type="AlphaFoldDB" id="A0AAD4G9A6"/>
<dbReference type="Proteomes" id="UP001194468">
    <property type="component" value="Unassembled WGS sequence"/>
</dbReference>
<sequence>YIELAGKLACLLFMQNGRHIAPSICILGSKIYLTIFNCSWLISTCSFDIHENPEIFL</sequence>
<comment type="caution">
    <text evidence="1">The sequence shown here is derived from an EMBL/GenBank/DDBJ whole genome shotgun (WGS) entry which is preliminary data.</text>
</comment>
<gene>
    <name evidence="1" type="ORF">L210DRAFT_865120</name>
</gene>
<feature type="non-terminal residue" evidence="1">
    <location>
        <position position="1"/>
    </location>
</feature>